<evidence type="ECO:0000313" key="3">
    <source>
        <dbReference type="Proteomes" id="UP000515913"/>
    </source>
</evidence>
<dbReference type="EMBL" id="CP060637">
    <property type="protein sequence ID" value="QNM14450.1"/>
    <property type="molecule type" value="Genomic_DNA"/>
</dbReference>
<name>A0A7G9GUG8_9FUSO</name>
<accession>A0A7G9GUG8</accession>
<gene>
    <name evidence="2" type="ORF">H9Q81_05520</name>
</gene>
<dbReference type="PANTHER" id="PTHR38477">
    <property type="entry name" value="HYPOTHETICAL EXPORTED PROTEIN"/>
    <property type="match status" value="1"/>
</dbReference>
<proteinExistence type="predicted"/>
<evidence type="ECO:0000313" key="2">
    <source>
        <dbReference type="EMBL" id="QNM14450.1"/>
    </source>
</evidence>
<dbReference type="PANTHER" id="PTHR38477:SF1">
    <property type="entry name" value="MUREIN L,D-TRANSPEPTIDASE CATALYTIC DOMAIN FAMILY PROTEIN"/>
    <property type="match status" value="1"/>
</dbReference>
<dbReference type="Pfam" id="PF13645">
    <property type="entry name" value="YkuD_2"/>
    <property type="match status" value="1"/>
</dbReference>
<dbReference type="Proteomes" id="UP000515913">
    <property type="component" value="Chromosome"/>
</dbReference>
<feature type="signal peptide" evidence="1">
    <location>
        <begin position="1"/>
        <end position="18"/>
    </location>
</feature>
<keyword evidence="3" id="KW-1185">Reference proteome</keyword>
<dbReference type="AlphaFoldDB" id="A0A7G9GUG8"/>
<sequence>MIKKILLGLTFFSTFAFAGTFDTDSQIKSLYEQLQLQNKLNYSTFQKAIKGYNKIQNKKEGKITIVDFSKPSTEERFFVIDLNNRKVDYSTYVAHGKNTGALSAIKFSNVANSFQSSLGFYLTSNPYQGNNGYSLRLNGLEPGINSNALKRNIVVHGADYATKEFIQKYGFLGRSLGCPAIPTNISKEVIDYIKGGTVLYINGNDSNYFEKSVYASL</sequence>
<protein>
    <submittedName>
        <fullName evidence="2">Murein L,D-transpeptidase catalytic domain family protein</fullName>
    </submittedName>
</protein>
<organism evidence="2 3">
    <name type="scientific">Fusobacterium hominis</name>
    <dbReference type="NCBI Taxonomy" id="2764326"/>
    <lineage>
        <taxon>Bacteria</taxon>
        <taxon>Fusobacteriati</taxon>
        <taxon>Fusobacteriota</taxon>
        <taxon>Fusobacteriia</taxon>
        <taxon>Fusobacteriales</taxon>
        <taxon>Fusobacteriaceae</taxon>
        <taxon>Fusobacterium</taxon>
    </lineage>
</organism>
<dbReference type="KEGG" id="fho:H9Q81_05520"/>
<dbReference type="InterPro" id="IPR032676">
    <property type="entry name" value="YkuD_2"/>
</dbReference>
<reference evidence="2 3" key="1">
    <citation type="submission" date="2020-08" db="EMBL/GenBank/DDBJ databases">
        <authorList>
            <person name="Liu C."/>
            <person name="Sun Q."/>
        </authorList>
    </citation>
    <scope>NUCLEOTIDE SEQUENCE [LARGE SCALE GENOMIC DNA]</scope>
    <source>
        <strain evidence="2 3">NSJ-57</strain>
    </source>
</reference>
<evidence type="ECO:0000256" key="1">
    <source>
        <dbReference type="SAM" id="SignalP"/>
    </source>
</evidence>
<dbReference type="RefSeq" id="WP_101474005.1">
    <property type="nucleotide sequence ID" value="NZ_CP060637.1"/>
</dbReference>
<feature type="chain" id="PRO_5028949050" evidence="1">
    <location>
        <begin position="19"/>
        <end position="217"/>
    </location>
</feature>
<keyword evidence="1" id="KW-0732">Signal</keyword>